<dbReference type="EMBL" id="AJWZ01009070">
    <property type="protein sequence ID" value="EKC52353.1"/>
    <property type="molecule type" value="Genomic_DNA"/>
</dbReference>
<reference evidence="1" key="1">
    <citation type="journal article" date="2013" name="Environ. Microbiol.">
        <title>Microbiota from the distal guts of lean and obese adolescents exhibit partial functional redundancy besides clear differences in community structure.</title>
        <authorList>
            <person name="Ferrer M."/>
            <person name="Ruiz A."/>
            <person name="Lanza F."/>
            <person name="Haange S.B."/>
            <person name="Oberbach A."/>
            <person name="Till H."/>
            <person name="Bargiela R."/>
            <person name="Campoy C."/>
            <person name="Segura M.T."/>
            <person name="Richter M."/>
            <person name="von Bergen M."/>
            <person name="Seifert J."/>
            <person name="Suarez A."/>
        </authorList>
    </citation>
    <scope>NUCLEOTIDE SEQUENCE</scope>
</reference>
<evidence type="ECO:0008006" key="2">
    <source>
        <dbReference type="Google" id="ProtNLM"/>
    </source>
</evidence>
<protein>
    <recommendedName>
        <fullName evidence="2">Transposase</fullName>
    </recommendedName>
</protein>
<evidence type="ECO:0000313" key="1">
    <source>
        <dbReference type="EMBL" id="EKC52353.1"/>
    </source>
</evidence>
<sequence length="206" mass="23406">MGMFMDGDGIPLAFSLFPGNANEQTSLKPLEGKVLQDFGCTKFIYCSDAGLGSEAIKKINHAGERAFIVTQSIKKLNKDDKKWALDKTGFKRVSDDMPVELSEIPEDDNGLYYKDEPYTPHTLHQRLIVTYSPKFARYQKTIRDLQVERAKKMLQSGNIKKERRNPNDPARFIGKTAVTEDGEAADIRHYLDTDKIEDEALYDGMY</sequence>
<comment type="caution">
    <text evidence="1">The sequence shown here is derived from an EMBL/GenBank/DDBJ whole genome shotgun (WGS) entry which is preliminary data.</text>
</comment>
<name>K1S472_9ZZZZ</name>
<dbReference type="AlphaFoldDB" id="K1S472"/>
<organism evidence="1">
    <name type="scientific">human gut metagenome</name>
    <dbReference type="NCBI Taxonomy" id="408170"/>
    <lineage>
        <taxon>unclassified sequences</taxon>
        <taxon>metagenomes</taxon>
        <taxon>organismal metagenomes</taxon>
    </lineage>
</organism>
<accession>K1S472</accession>
<proteinExistence type="predicted"/>
<gene>
    <name evidence="1" type="ORF">OBE_13131</name>
</gene>
<feature type="non-terminal residue" evidence="1">
    <location>
        <position position="206"/>
    </location>
</feature>